<reference evidence="2" key="2">
    <citation type="journal article" date="2021" name="PeerJ">
        <title>Extensive microbial diversity within the chicken gut microbiome revealed by metagenomics and culture.</title>
        <authorList>
            <person name="Gilroy R."/>
            <person name="Ravi A."/>
            <person name="Getino M."/>
            <person name="Pursley I."/>
            <person name="Horton D.L."/>
            <person name="Alikhan N.F."/>
            <person name="Baker D."/>
            <person name="Gharbi K."/>
            <person name="Hall N."/>
            <person name="Watson M."/>
            <person name="Adriaenssens E.M."/>
            <person name="Foster-Nyarko E."/>
            <person name="Jarju S."/>
            <person name="Secka A."/>
            <person name="Antonio M."/>
            <person name="Oren A."/>
            <person name="Chaudhuri R.R."/>
            <person name="La Ragione R."/>
            <person name="Hildebrand F."/>
            <person name="Pallen M.J."/>
        </authorList>
    </citation>
    <scope>NUCLEOTIDE SEQUENCE</scope>
    <source>
        <strain evidence="2">18911</strain>
    </source>
</reference>
<name>A0A9D1MHW3_9FIRM</name>
<feature type="transmembrane region" description="Helical" evidence="1">
    <location>
        <begin position="176"/>
        <end position="196"/>
    </location>
</feature>
<keyword evidence="1" id="KW-0812">Transmembrane</keyword>
<dbReference type="EMBL" id="DVNF01000126">
    <property type="protein sequence ID" value="HIU60566.1"/>
    <property type="molecule type" value="Genomic_DNA"/>
</dbReference>
<evidence type="ECO:0000313" key="2">
    <source>
        <dbReference type="EMBL" id="HIU60566.1"/>
    </source>
</evidence>
<dbReference type="AlphaFoldDB" id="A0A9D1MHW3"/>
<gene>
    <name evidence="2" type="ORF">IAB05_04180</name>
</gene>
<keyword evidence="1" id="KW-0472">Membrane</keyword>
<organism evidence="2 3">
    <name type="scientific">Candidatus Stercoripulliclostridium merdigallinarum</name>
    <dbReference type="NCBI Taxonomy" id="2840951"/>
    <lineage>
        <taxon>Bacteria</taxon>
        <taxon>Bacillati</taxon>
        <taxon>Bacillota</taxon>
        <taxon>Clostridia</taxon>
        <taxon>Eubacteriales</taxon>
        <taxon>Candidatus Stercoripulliclostridium</taxon>
    </lineage>
</organism>
<feature type="transmembrane region" description="Helical" evidence="1">
    <location>
        <begin position="86"/>
        <end position="104"/>
    </location>
</feature>
<feature type="transmembrane region" description="Helical" evidence="1">
    <location>
        <begin position="116"/>
        <end position="136"/>
    </location>
</feature>
<evidence type="ECO:0000313" key="3">
    <source>
        <dbReference type="Proteomes" id="UP000824094"/>
    </source>
</evidence>
<evidence type="ECO:0000256" key="1">
    <source>
        <dbReference type="SAM" id="Phobius"/>
    </source>
</evidence>
<feature type="transmembrane region" description="Helical" evidence="1">
    <location>
        <begin position="148"/>
        <end position="170"/>
    </location>
</feature>
<feature type="transmembrane region" description="Helical" evidence="1">
    <location>
        <begin position="233"/>
        <end position="252"/>
    </location>
</feature>
<feature type="transmembrane region" description="Helical" evidence="1">
    <location>
        <begin position="208"/>
        <end position="227"/>
    </location>
</feature>
<comment type="caution">
    <text evidence="2">The sequence shown here is derived from an EMBL/GenBank/DDBJ whole genome shotgun (WGS) entry which is preliminary data.</text>
</comment>
<keyword evidence="1" id="KW-1133">Transmembrane helix</keyword>
<sequence>MKERFKSYLEQAFRKIRPTKAAMEYRLETLTKLEEAAQDYRIKGMTDDEAIYQLCIDSLGDFDAKLQEFDRNLTEVPKKNNLKRNIAVGAIGSVAAIIALYLILSLTGAVGWGMSWLILLGAVVAAVVAVDVALMLKAFKDDKFLVARLFNVGTVILVFVFMYLCIHLSVHPGYDWYIFLCMVPAAGIMDIAIGFVTKSKLTIPEIFVWAMLTSVMLYVMLGVAGAMAWHPGWLLPALTAIAIVAIVASLLISRSKKAKKDKQIFFDSTQNQVDEEYYTKW</sequence>
<reference evidence="2" key="1">
    <citation type="submission" date="2020-10" db="EMBL/GenBank/DDBJ databases">
        <authorList>
            <person name="Gilroy R."/>
        </authorList>
    </citation>
    <scope>NUCLEOTIDE SEQUENCE</scope>
    <source>
        <strain evidence="2">18911</strain>
    </source>
</reference>
<proteinExistence type="predicted"/>
<dbReference type="Proteomes" id="UP000824094">
    <property type="component" value="Unassembled WGS sequence"/>
</dbReference>
<protein>
    <submittedName>
        <fullName evidence="2">Uncharacterized protein</fullName>
    </submittedName>
</protein>
<accession>A0A9D1MHW3</accession>